<dbReference type="OrthoDB" id="8032801at2759"/>
<dbReference type="Gene3D" id="2.40.128.20">
    <property type="match status" value="1"/>
</dbReference>
<dbReference type="GeneID" id="111593338"/>
<name>A0A6J1LEY4_DROHY</name>
<evidence type="ECO:0000256" key="1">
    <source>
        <dbReference type="SAM" id="SignalP"/>
    </source>
</evidence>
<gene>
    <name evidence="3" type="primary">LOC111593338</name>
</gene>
<dbReference type="RefSeq" id="XP_023161816.1">
    <property type="nucleotide sequence ID" value="XM_023306048.1"/>
</dbReference>
<keyword evidence="2" id="KW-1185">Reference proteome</keyword>
<reference evidence="3" key="1">
    <citation type="submission" date="2025-08" db="UniProtKB">
        <authorList>
            <consortium name="RefSeq"/>
        </authorList>
    </citation>
    <scope>IDENTIFICATION</scope>
    <source>
        <strain evidence="3">15085-1641.00</strain>
        <tissue evidence="3">Whole body</tissue>
    </source>
</reference>
<dbReference type="InterPro" id="IPR012674">
    <property type="entry name" value="Calycin"/>
</dbReference>
<keyword evidence="1" id="KW-0732">Signal</keyword>
<dbReference type="SUPFAM" id="SSF50814">
    <property type="entry name" value="Lipocalins"/>
    <property type="match status" value="1"/>
</dbReference>
<dbReference type="KEGG" id="dhe:111593338"/>
<protein>
    <submittedName>
        <fullName evidence="3">Uncharacterized protein LOC111593338</fullName>
    </submittedName>
</protein>
<feature type="signal peptide" evidence="1">
    <location>
        <begin position="1"/>
        <end position="36"/>
    </location>
</feature>
<dbReference type="OMA" id="DIIWTEQ"/>
<dbReference type="Proteomes" id="UP000504633">
    <property type="component" value="Unplaced"/>
</dbReference>
<sequence>MSQLSLKCGSVQNFGMERNIIFVLLLALGWTQCVQSQLPENLSCSTAVDRQPFNLTDMSGYWYEIVRAPNLEVMKCLNVSVPSTVDKELQLELQYIQTVDKKKPLVVKETLSFPWNEDTSKGIFKLQYDTPLMNLTLTYKIQFSYPKQFVILCGYAASATLPIIKVLSRQREIPANQMLLINRLLEANGYADDIIWTEQSADRCNAAARTEMAIVTILVLAIVRTLWN</sequence>
<feature type="chain" id="PRO_5026784019" evidence="1">
    <location>
        <begin position="37"/>
        <end position="228"/>
    </location>
</feature>
<proteinExistence type="predicted"/>
<evidence type="ECO:0000313" key="2">
    <source>
        <dbReference type="Proteomes" id="UP000504633"/>
    </source>
</evidence>
<organism evidence="2 3">
    <name type="scientific">Drosophila hydei</name>
    <name type="common">Fruit fly</name>
    <dbReference type="NCBI Taxonomy" id="7224"/>
    <lineage>
        <taxon>Eukaryota</taxon>
        <taxon>Metazoa</taxon>
        <taxon>Ecdysozoa</taxon>
        <taxon>Arthropoda</taxon>
        <taxon>Hexapoda</taxon>
        <taxon>Insecta</taxon>
        <taxon>Pterygota</taxon>
        <taxon>Neoptera</taxon>
        <taxon>Endopterygota</taxon>
        <taxon>Diptera</taxon>
        <taxon>Brachycera</taxon>
        <taxon>Muscomorpha</taxon>
        <taxon>Ephydroidea</taxon>
        <taxon>Drosophilidae</taxon>
        <taxon>Drosophila</taxon>
    </lineage>
</organism>
<evidence type="ECO:0000313" key="3">
    <source>
        <dbReference type="RefSeq" id="XP_023161816.1"/>
    </source>
</evidence>
<accession>A0A6J1LEY4</accession>
<dbReference type="AlphaFoldDB" id="A0A6J1LEY4"/>